<organism evidence="1 2">
    <name type="scientific">Clunio marinus</name>
    <dbReference type="NCBI Taxonomy" id="568069"/>
    <lineage>
        <taxon>Eukaryota</taxon>
        <taxon>Metazoa</taxon>
        <taxon>Ecdysozoa</taxon>
        <taxon>Arthropoda</taxon>
        <taxon>Hexapoda</taxon>
        <taxon>Insecta</taxon>
        <taxon>Pterygota</taxon>
        <taxon>Neoptera</taxon>
        <taxon>Endopterygota</taxon>
        <taxon>Diptera</taxon>
        <taxon>Nematocera</taxon>
        <taxon>Chironomoidea</taxon>
        <taxon>Chironomidae</taxon>
        <taxon>Clunio</taxon>
    </lineage>
</organism>
<dbReference type="AlphaFoldDB" id="A0A1J1IWN8"/>
<proteinExistence type="predicted"/>
<reference evidence="1 2" key="1">
    <citation type="submission" date="2015-04" db="EMBL/GenBank/DDBJ databases">
        <authorList>
            <person name="Syromyatnikov M.Y."/>
            <person name="Popov V.N."/>
        </authorList>
    </citation>
    <scope>NUCLEOTIDE SEQUENCE [LARGE SCALE GENOMIC DNA]</scope>
</reference>
<dbReference type="Proteomes" id="UP000183832">
    <property type="component" value="Unassembled WGS sequence"/>
</dbReference>
<protein>
    <submittedName>
        <fullName evidence="1">CLUMA_CG017697, isoform A</fullName>
    </submittedName>
</protein>
<keyword evidence="2" id="KW-1185">Reference proteome</keyword>
<name>A0A1J1IWN8_9DIPT</name>
<gene>
    <name evidence="1" type="ORF">CLUMA_CG017697</name>
</gene>
<accession>A0A1J1IWN8</accession>
<evidence type="ECO:0000313" key="2">
    <source>
        <dbReference type="Proteomes" id="UP000183832"/>
    </source>
</evidence>
<dbReference type="EMBL" id="CVRI01000063">
    <property type="protein sequence ID" value="CRL04629.1"/>
    <property type="molecule type" value="Genomic_DNA"/>
</dbReference>
<sequence length="399" mass="46073">MFKKFFGCCSQKKKEPAVRLKSIRYFGEFHETDVKSRKSAIVVGFEENVKEFGVEGEESFTKLHDEKDKESDQNLICLSEETNRIRPKRPQIMKSCNKSYKNIPNIAEADASVQNLNDEEVDTDNNEANSKELNNIHHKPDELNENADNLTNLDSMNKSNIEFQPEIVIENLIFKNDEITSKSLPMDDLIQEETNACAIEIVKENNETKSKSTQLGGSDSSLFYTSFVSKNYIEASKIFNIEFNCKSTQVDEIDFNTIKIEAEVHAASTPVSDCIWNRSWWSSSEFKNFSQDSLDSSIDSLDNPFMEEYDDNENIVLNDLKQEEEDEEATTYENHFYDNPTNAECMKTEFAIVNEVHKPRIVKYHKKSYEATSYPLYLDSNFIEDDDFDIQGEYNILNN</sequence>
<evidence type="ECO:0000313" key="1">
    <source>
        <dbReference type="EMBL" id="CRL04629.1"/>
    </source>
</evidence>